<protein>
    <submittedName>
        <fullName evidence="2">Uncharacterized protein</fullName>
    </submittedName>
</protein>
<sequence>MKNKLAAGAGVAAIAAAGGGYGVKNYFDIPDMPTYKTVAEIGNSLSTSYSSDKVGNVYSKYLVNPNEESNKEWWEWSFKYILFWGSKNGLSSEFSKVKEAYKKESGGSETHLNKVCEAAFKKQTDSSFKNTKYESDMWHYCSVFVIKPLTIKDLNEQEAYPADSVIKTHTDLASTKDARNGYFWKIKEEEFFASADGKTESNTFFKTFYDKNKDKSKEERESLKDKCEEAYNMNSTSDPTPASVKSNCSFHLLSSN</sequence>
<evidence type="ECO:0000256" key="1">
    <source>
        <dbReference type="SAM" id="Coils"/>
    </source>
</evidence>
<comment type="caution">
    <text evidence="2">The sequence shown here is derived from an EMBL/GenBank/DDBJ whole genome shotgun (WGS) entry which is preliminary data.</text>
</comment>
<proteinExistence type="predicted"/>
<reference evidence="2 3" key="1">
    <citation type="submission" date="2019-01" db="EMBL/GenBank/DDBJ databases">
        <title>Draft genome sequences of Candidatus Mycoplasma haemohominis SWG34-3 identified from a patient with pyrexia, anemia and liver dysfunction.</title>
        <authorList>
            <person name="Sekizuka T."/>
            <person name="Hattori N."/>
            <person name="Katano H."/>
            <person name="Takuma T."/>
            <person name="Ito T."/>
            <person name="Arai N."/>
            <person name="Yanai R."/>
            <person name="Ishii S."/>
            <person name="Miura Y."/>
            <person name="Tokunaga T."/>
            <person name="Watanabe H."/>
            <person name="Nomura N."/>
            <person name="Eguchi J."/>
            <person name="Arai T."/>
            <person name="Hasegawa H."/>
            <person name="Nakamaki T."/>
            <person name="Wakita T."/>
            <person name="Niki Y."/>
            <person name="Kuroda M."/>
        </authorList>
    </citation>
    <scope>NUCLEOTIDE SEQUENCE [LARGE SCALE GENOMIC DNA]</scope>
    <source>
        <strain evidence="2">SWG34-3</strain>
    </source>
</reference>
<organism evidence="2 3">
    <name type="scientific">Candidatus Mycoplasma haematohominis</name>
    <dbReference type="NCBI Taxonomy" id="1494318"/>
    <lineage>
        <taxon>Bacteria</taxon>
        <taxon>Bacillati</taxon>
        <taxon>Mycoplasmatota</taxon>
        <taxon>Mollicutes</taxon>
        <taxon>Mycoplasmataceae</taxon>
        <taxon>Mycoplasma</taxon>
    </lineage>
</organism>
<feature type="coiled-coil region" evidence="1">
    <location>
        <begin position="206"/>
        <end position="233"/>
    </location>
</feature>
<evidence type="ECO:0000313" key="2">
    <source>
        <dbReference type="EMBL" id="GCE64010.1"/>
    </source>
</evidence>
<keyword evidence="1" id="KW-0175">Coiled coil</keyword>
<dbReference type="Proteomes" id="UP000324831">
    <property type="component" value="Unassembled WGS sequence"/>
</dbReference>
<gene>
    <name evidence="2" type="ORF">MHSWG343_10180</name>
</gene>
<dbReference type="EMBL" id="BIMN01000007">
    <property type="protein sequence ID" value="GCE64010.1"/>
    <property type="molecule type" value="Genomic_DNA"/>
</dbReference>
<dbReference type="AlphaFoldDB" id="A0A478FVG1"/>
<name>A0A478FVG1_9MOLU</name>
<evidence type="ECO:0000313" key="3">
    <source>
        <dbReference type="Proteomes" id="UP000324831"/>
    </source>
</evidence>
<accession>A0A478FVG1</accession>